<sequence>MSTSLTIRAYTKQKHSHTHDYHQLVLPVAGSINIRVAAFSGKVSVGECVIIRAGEEHLFSADEAARFIVADMDELPVTMTISPCSCFSVTPPLLSYLFYVETQLEYQVDGEMEQALESMFDQLLARQTFDGRHDPRIHLVQTYITEHLADCLTLDELSALAYLSPTQFKKRFKQETGLTTFQFITEQRMLKAKALLTHTDLTVQTVAERVGYQDLSAFSRRFSAYFGLSPRALAR</sequence>
<evidence type="ECO:0000313" key="5">
    <source>
        <dbReference type="EMBL" id="WPC72301.1"/>
    </source>
</evidence>
<dbReference type="SUPFAM" id="SSF46689">
    <property type="entry name" value="Homeodomain-like"/>
    <property type="match status" value="2"/>
</dbReference>
<evidence type="ECO:0000259" key="4">
    <source>
        <dbReference type="PROSITE" id="PS01124"/>
    </source>
</evidence>
<dbReference type="PROSITE" id="PS01124">
    <property type="entry name" value="HTH_ARAC_FAMILY_2"/>
    <property type="match status" value="1"/>
</dbReference>
<proteinExistence type="predicted"/>
<evidence type="ECO:0000256" key="1">
    <source>
        <dbReference type="ARBA" id="ARBA00023015"/>
    </source>
</evidence>
<dbReference type="EMBL" id="CP138203">
    <property type="protein sequence ID" value="WPC72301.1"/>
    <property type="molecule type" value="Genomic_DNA"/>
</dbReference>
<dbReference type="InterPro" id="IPR018062">
    <property type="entry name" value="HTH_AraC-typ_CS"/>
</dbReference>
<keyword evidence="1" id="KW-0805">Transcription regulation</keyword>
<keyword evidence="6" id="KW-1185">Reference proteome</keyword>
<dbReference type="SUPFAM" id="SSF51182">
    <property type="entry name" value="RmlC-like cupins"/>
    <property type="match status" value="1"/>
</dbReference>
<dbReference type="PANTHER" id="PTHR46796">
    <property type="entry name" value="HTH-TYPE TRANSCRIPTIONAL ACTIVATOR RHAS-RELATED"/>
    <property type="match status" value="1"/>
</dbReference>
<organism evidence="5 6">
    <name type="scientific">Vibrio porteresiae DSM 19223</name>
    <dbReference type="NCBI Taxonomy" id="1123496"/>
    <lineage>
        <taxon>Bacteria</taxon>
        <taxon>Pseudomonadati</taxon>
        <taxon>Pseudomonadota</taxon>
        <taxon>Gammaproteobacteria</taxon>
        <taxon>Vibrionales</taxon>
        <taxon>Vibrionaceae</taxon>
        <taxon>Vibrio</taxon>
    </lineage>
</organism>
<dbReference type="InterPro" id="IPR011051">
    <property type="entry name" value="RmlC_Cupin_sf"/>
</dbReference>
<dbReference type="InterPro" id="IPR009057">
    <property type="entry name" value="Homeodomain-like_sf"/>
</dbReference>
<reference evidence="5 6" key="1">
    <citation type="submission" date="2023-11" db="EMBL/GenBank/DDBJ databases">
        <title>Plant-associative lifestyle of Vibrio porteresiae and its evolutionary dynamics.</title>
        <authorList>
            <person name="Rameshkumar N."/>
            <person name="Kirti K."/>
        </authorList>
    </citation>
    <scope>NUCLEOTIDE SEQUENCE [LARGE SCALE GENOMIC DNA]</scope>
    <source>
        <strain evidence="5 6">MSSRF30</strain>
    </source>
</reference>
<dbReference type="PROSITE" id="PS00041">
    <property type="entry name" value="HTH_ARAC_FAMILY_1"/>
    <property type="match status" value="1"/>
</dbReference>
<gene>
    <name evidence="5" type="ORF">R8Z52_09135</name>
</gene>
<dbReference type="PANTHER" id="PTHR46796:SF10">
    <property type="entry name" value="TRANSCRIPTIONAL ACTIVATOR FEAR"/>
    <property type="match status" value="1"/>
</dbReference>
<dbReference type="RefSeq" id="WP_261895869.1">
    <property type="nucleotide sequence ID" value="NZ_AP024895.1"/>
</dbReference>
<dbReference type="InterPro" id="IPR018060">
    <property type="entry name" value="HTH_AraC"/>
</dbReference>
<dbReference type="Gene3D" id="2.60.120.10">
    <property type="entry name" value="Jelly Rolls"/>
    <property type="match status" value="1"/>
</dbReference>
<accession>A0ABZ0Q9Q2</accession>
<evidence type="ECO:0000313" key="6">
    <source>
        <dbReference type="Proteomes" id="UP001304071"/>
    </source>
</evidence>
<keyword evidence="2" id="KW-0238">DNA-binding</keyword>
<evidence type="ECO:0000256" key="3">
    <source>
        <dbReference type="ARBA" id="ARBA00023163"/>
    </source>
</evidence>
<evidence type="ECO:0000256" key="2">
    <source>
        <dbReference type="ARBA" id="ARBA00023125"/>
    </source>
</evidence>
<dbReference type="Pfam" id="PF12833">
    <property type="entry name" value="HTH_18"/>
    <property type="match status" value="1"/>
</dbReference>
<dbReference type="Gene3D" id="1.10.10.60">
    <property type="entry name" value="Homeodomain-like"/>
    <property type="match status" value="2"/>
</dbReference>
<dbReference type="Proteomes" id="UP001304071">
    <property type="component" value="Chromosome 1"/>
</dbReference>
<dbReference type="InterPro" id="IPR014710">
    <property type="entry name" value="RmlC-like_jellyroll"/>
</dbReference>
<dbReference type="SMART" id="SM00342">
    <property type="entry name" value="HTH_ARAC"/>
    <property type="match status" value="1"/>
</dbReference>
<name>A0ABZ0Q9Q2_9VIBR</name>
<feature type="domain" description="HTH araC/xylS-type" evidence="4">
    <location>
        <begin position="138"/>
        <end position="235"/>
    </location>
</feature>
<protein>
    <submittedName>
        <fullName evidence="5">AraC family transcriptional regulator</fullName>
    </submittedName>
</protein>
<dbReference type="InterPro" id="IPR050204">
    <property type="entry name" value="AraC_XylS_family_regulators"/>
</dbReference>
<keyword evidence="3" id="KW-0804">Transcription</keyword>